<reference evidence="2 3" key="1">
    <citation type="submission" date="2017-12" db="EMBL/GenBank/DDBJ databases">
        <title>Genome Sequence of a Multidrug-Resistant Candida haemulonii Isolate from a Patient with Chronic Leg Ulcers in Israel.</title>
        <authorList>
            <person name="Chow N.A."/>
            <person name="Gade L."/>
            <person name="Batra D."/>
            <person name="Rowe L.A."/>
            <person name="Ben-Ami R."/>
            <person name="Loparev V.N."/>
            <person name="Litvintseva A.P."/>
        </authorList>
    </citation>
    <scope>NUCLEOTIDE SEQUENCE [LARGE SCALE GENOMIC DNA]</scope>
    <source>
        <strain evidence="2 3">B11899</strain>
    </source>
</reference>
<feature type="transmembrane region" description="Helical" evidence="1">
    <location>
        <begin position="212"/>
        <end position="234"/>
    </location>
</feature>
<sequence>MPPHARQALGYYNPNYTIPYQQRPQRTKWPKKPWDIILVLTLFVLLSACLVLSFLQLCYIVESSRFKYSVQSPYDWTDYLRSLLDSFEKAAPGSTSGMASFIPEKWMLEQTDFYLHSLGFCRKSKGESPNCSKRYHGDTFQNDIVYGLAFLIARSRVHDKWESEIVATEWTNRLTGAASLAKAAIEGKAPRRIDKAAIAIIENYWDSSSRPVFVSVLLCLPFPLYFTSVIGAFAVGTRALIVFGLLAACFQLSLVIELLCRHNSTVGVLDKSKGGALTMAIVAWVLETLLAAFAVVTSRREPKERS</sequence>
<evidence type="ECO:0000313" key="2">
    <source>
        <dbReference type="EMBL" id="PVH21009.1"/>
    </source>
</evidence>
<keyword evidence="1" id="KW-1133">Transmembrane helix</keyword>
<name>A0A2V1AT43_9ASCO</name>
<dbReference type="GeneID" id="37009855"/>
<keyword evidence="1" id="KW-0472">Membrane</keyword>
<keyword evidence="1" id="KW-0812">Transmembrane</keyword>
<protein>
    <submittedName>
        <fullName evidence="2">Uncharacterized protein</fullName>
    </submittedName>
</protein>
<gene>
    <name evidence="2" type="ORF">CXQ85_004525</name>
</gene>
<feature type="transmembrane region" description="Helical" evidence="1">
    <location>
        <begin position="276"/>
        <end position="296"/>
    </location>
</feature>
<proteinExistence type="predicted"/>
<dbReference type="VEuPathDB" id="FungiDB:CXQ85_004525"/>
<feature type="transmembrane region" description="Helical" evidence="1">
    <location>
        <begin position="240"/>
        <end position="260"/>
    </location>
</feature>
<feature type="transmembrane region" description="Helical" evidence="1">
    <location>
        <begin position="36"/>
        <end position="61"/>
    </location>
</feature>
<evidence type="ECO:0000256" key="1">
    <source>
        <dbReference type="SAM" id="Phobius"/>
    </source>
</evidence>
<keyword evidence="3" id="KW-1185">Reference proteome</keyword>
<accession>A0A2V1AT43</accession>
<dbReference type="Proteomes" id="UP000244309">
    <property type="component" value="Unassembled WGS sequence"/>
</dbReference>
<organism evidence="2 3">
    <name type="scientific">Candidozyma haemuli</name>
    <dbReference type="NCBI Taxonomy" id="45357"/>
    <lineage>
        <taxon>Eukaryota</taxon>
        <taxon>Fungi</taxon>
        <taxon>Dikarya</taxon>
        <taxon>Ascomycota</taxon>
        <taxon>Saccharomycotina</taxon>
        <taxon>Pichiomycetes</taxon>
        <taxon>Metschnikowiaceae</taxon>
        <taxon>Candidozyma</taxon>
    </lineage>
</organism>
<evidence type="ECO:0000313" key="3">
    <source>
        <dbReference type="Proteomes" id="UP000244309"/>
    </source>
</evidence>
<dbReference type="AlphaFoldDB" id="A0A2V1AT43"/>
<dbReference type="RefSeq" id="XP_025341949.1">
    <property type="nucleotide sequence ID" value="XM_025488141.1"/>
</dbReference>
<comment type="caution">
    <text evidence="2">The sequence shown here is derived from an EMBL/GenBank/DDBJ whole genome shotgun (WGS) entry which is preliminary data.</text>
</comment>
<dbReference type="EMBL" id="PKFO01000004">
    <property type="protein sequence ID" value="PVH21009.1"/>
    <property type="molecule type" value="Genomic_DNA"/>
</dbReference>